<dbReference type="Proteomes" id="UP000026962">
    <property type="component" value="Chromosome 8"/>
</dbReference>
<evidence type="ECO:0000256" key="6">
    <source>
        <dbReference type="SAM" id="MobiDB-lite"/>
    </source>
</evidence>
<dbReference type="GO" id="GO:0005634">
    <property type="term" value="C:nucleus"/>
    <property type="evidence" value="ECO:0007669"/>
    <property type="project" value="UniProtKB-SubCell"/>
</dbReference>
<dbReference type="eggNOG" id="ENOG502QSIS">
    <property type="taxonomic scope" value="Eukaryota"/>
</dbReference>
<dbReference type="STRING" id="4537.A0A0E0LTT0"/>
<dbReference type="SMART" id="SM01019">
    <property type="entry name" value="B3"/>
    <property type="match status" value="3"/>
</dbReference>
<feature type="compositionally biased region" description="Polar residues" evidence="6">
    <location>
        <begin position="567"/>
        <end position="579"/>
    </location>
</feature>
<feature type="compositionally biased region" description="Basic residues" evidence="6">
    <location>
        <begin position="137"/>
        <end position="146"/>
    </location>
</feature>
<dbReference type="Gene3D" id="2.40.330.10">
    <property type="entry name" value="DNA-binding pseudobarrel domain"/>
    <property type="match status" value="3"/>
</dbReference>
<feature type="compositionally biased region" description="Low complexity" evidence="6">
    <location>
        <begin position="320"/>
        <end position="329"/>
    </location>
</feature>
<dbReference type="GO" id="GO:0003677">
    <property type="term" value="F:DNA binding"/>
    <property type="evidence" value="ECO:0007669"/>
    <property type="project" value="UniProtKB-KW"/>
</dbReference>
<protein>
    <recommendedName>
        <fullName evidence="7">TF-B3 domain-containing protein</fullName>
    </recommendedName>
</protein>
<reference evidence="8" key="2">
    <citation type="submission" date="2018-05" db="EMBL/GenBank/DDBJ databases">
        <title>OpunRS2 (Oryza punctata Reference Sequence Version 2).</title>
        <authorList>
            <person name="Zhang J."/>
            <person name="Kudrna D."/>
            <person name="Lee S."/>
            <person name="Talag J."/>
            <person name="Welchert J."/>
            <person name="Wing R.A."/>
        </authorList>
    </citation>
    <scope>NUCLEOTIDE SEQUENCE [LARGE SCALE GENOMIC DNA]</scope>
</reference>
<feature type="region of interest" description="Disordered" evidence="6">
    <location>
        <begin position="114"/>
        <end position="166"/>
    </location>
</feature>
<dbReference type="InterPro" id="IPR015300">
    <property type="entry name" value="DNA-bd_pseudobarrel_sf"/>
</dbReference>
<dbReference type="EnsemblPlants" id="OPUNC08G09920.1">
    <property type="protein sequence ID" value="OPUNC08G09920.1"/>
    <property type="gene ID" value="OPUNC08G09920"/>
</dbReference>
<dbReference type="InterPro" id="IPR003340">
    <property type="entry name" value="B3_DNA-bd"/>
</dbReference>
<dbReference type="Gramene" id="OPUNC08G09920.1">
    <property type="protein sequence ID" value="OPUNC08G09920.1"/>
    <property type="gene ID" value="OPUNC08G09920"/>
</dbReference>
<evidence type="ECO:0000256" key="5">
    <source>
        <dbReference type="ARBA" id="ARBA00023242"/>
    </source>
</evidence>
<feature type="domain" description="TF-B3" evidence="7">
    <location>
        <begin position="419"/>
        <end position="518"/>
    </location>
</feature>
<keyword evidence="9" id="KW-1185">Reference proteome</keyword>
<dbReference type="OMA" id="HECGSIC"/>
<feature type="domain" description="TF-B3" evidence="7">
    <location>
        <begin position="615"/>
        <end position="711"/>
    </location>
</feature>
<evidence type="ECO:0000313" key="8">
    <source>
        <dbReference type="EnsemblPlants" id="OPUNC08G09920.1"/>
    </source>
</evidence>
<keyword evidence="4" id="KW-0804">Transcription</keyword>
<feature type="region of interest" description="Disordered" evidence="6">
    <location>
        <begin position="313"/>
        <end position="378"/>
    </location>
</feature>
<dbReference type="Pfam" id="PF02362">
    <property type="entry name" value="B3"/>
    <property type="match status" value="3"/>
</dbReference>
<evidence type="ECO:0000256" key="4">
    <source>
        <dbReference type="ARBA" id="ARBA00023163"/>
    </source>
</evidence>
<dbReference type="PANTHER" id="PTHR31391:SF23">
    <property type="entry name" value="B3 DOMAIN-CONTAINING PROTEIN OS03G0619800"/>
    <property type="match status" value="1"/>
</dbReference>
<accession>A0A0E0LTT0</accession>
<sequence length="712" mass="80696">MSKPCECCHTKMKFIWQMNGNFKHSMIIPDRFLSHFAAKSSGTITLETPNENSPFWMGGENDFLSFRYRGSSRFAVTVFDASGLEKVYFCCAAAGMKNASNNVQKKARTYIDISSSSDDHTTQSSASDTSDECQKARSIHHGKQAKKPSVSSSEDLSAKDGSSGYRSLESENLDRFSSLYYLPGHHKLTEEQKVELVALVDKIQPEICVLVIIMNKTNVKRHPDLVVPKDYALLHFPHKNQIITLELPGKKNWACKFRIRADGGGRHLYLGDFVHNNHILEGDLCIFQPMTKHNASVFSITVHLIRKERTDIASSHQTRRINSGGISSSSHDDTTRYNQGDKRFARRDSSSHIRKITKMAHEESGEGSPDENDSFKSDDLQTLPITDYVLSYKSYLSGAQTEQVIMLLREIRPKKPVLVAVMRKKNVQWSSPFLEIPKEYAAAHFPNESVAITLQMLGKNKKWHPRLCMENDKRIYMLRGHWLDFVLDNHVMEGDICLFEPMKGGKIFVFTVHLLCATPTDRSGGISVQMASSSHGRTNPKMASGVRIKEEPTDGNGSSENKKHGASNESLQNRNSNDSPYILPHRSHLSPFQEKDVLEKIEAIQYEVPICVAIMKDYNVDYSSRKYCMLELSSRYVARHFPGTSQDVVLHCMGNTWETKMIVSGNLTRWFLTGGWTKFACDNRLRAGDICLFELKEERRLTMAVHIIFSKQ</sequence>
<dbReference type="HOGENOM" id="CLU_015069_8_1_1"/>
<dbReference type="AlphaFoldDB" id="A0A0E0LTT0"/>
<dbReference type="CDD" id="cd10017">
    <property type="entry name" value="B3_DNA"/>
    <property type="match status" value="3"/>
</dbReference>
<dbReference type="InterPro" id="IPR044837">
    <property type="entry name" value="REM16-like"/>
</dbReference>
<proteinExistence type="predicted"/>
<evidence type="ECO:0000256" key="3">
    <source>
        <dbReference type="ARBA" id="ARBA00023125"/>
    </source>
</evidence>
<dbReference type="PANTHER" id="PTHR31391">
    <property type="entry name" value="B3 DOMAIN-CONTAINING PROTEIN OS11G0197600-RELATED"/>
    <property type="match status" value="1"/>
</dbReference>
<evidence type="ECO:0000256" key="1">
    <source>
        <dbReference type="ARBA" id="ARBA00004123"/>
    </source>
</evidence>
<evidence type="ECO:0000256" key="2">
    <source>
        <dbReference type="ARBA" id="ARBA00023015"/>
    </source>
</evidence>
<feature type="region of interest" description="Disordered" evidence="6">
    <location>
        <begin position="527"/>
        <end position="583"/>
    </location>
</feature>
<organism evidence="8">
    <name type="scientific">Oryza punctata</name>
    <name type="common">Red rice</name>
    <dbReference type="NCBI Taxonomy" id="4537"/>
    <lineage>
        <taxon>Eukaryota</taxon>
        <taxon>Viridiplantae</taxon>
        <taxon>Streptophyta</taxon>
        <taxon>Embryophyta</taxon>
        <taxon>Tracheophyta</taxon>
        <taxon>Spermatophyta</taxon>
        <taxon>Magnoliopsida</taxon>
        <taxon>Liliopsida</taxon>
        <taxon>Poales</taxon>
        <taxon>Poaceae</taxon>
        <taxon>BOP clade</taxon>
        <taxon>Oryzoideae</taxon>
        <taxon>Oryzeae</taxon>
        <taxon>Oryzinae</taxon>
        <taxon>Oryza</taxon>
    </lineage>
</organism>
<evidence type="ECO:0000259" key="7">
    <source>
        <dbReference type="PROSITE" id="PS50863"/>
    </source>
</evidence>
<feature type="compositionally biased region" description="Basic and acidic residues" evidence="6">
    <location>
        <begin position="330"/>
        <end position="351"/>
    </location>
</feature>
<name>A0A0E0LTT0_ORYPU</name>
<keyword evidence="5" id="KW-0539">Nucleus</keyword>
<feature type="compositionally biased region" description="Low complexity" evidence="6">
    <location>
        <begin position="114"/>
        <end position="128"/>
    </location>
</feature>
<dbReference type="SUPFAM" id="SSF101936">
    <property type="entry name" value="DNA-binding pseudobarrel domain"/>
    <property type="match status" value="4"/>
</dbReference>
<keyword evidence="3" id="KW-0238">DNA-binding</keyword>
<comment type="subcellular location">
    <subcellularLocation>
        <location evidence="1">Nucleus</location>
    </subcellularLocation>
</comment>
<evidence type="ECO:0000313" key="9">
    <source>
        <dbReference type="Proteomes" id="UP000026962"/>
    </source>
</evidence>
<keyword evidence="2" id="KW-0805">Transcription regulation</keyword>
<dbReference type="PROSITE" id="PS50863">
    <property type="entry name" value="B3"/>
    <property type="match status" value="2"/>
</dbReference>
<reference evidence="8" key="1">
    <citation type="submission" date="2015-04" db="UniProtKB">
        <authorList>
            <consortium name="EnsemblPlants"/>
        </authorList>
    </citation>
    <scope>IDENTIFICATION</scope>
</reference>